<protein>
    <submittedName>
        <fullName evidence="1">Uncharacterized protein</fullName>
    </submittedName>
</protein>
<organism evidence="1 2">
    <name type="scientific">Eubacterium ramulus</name>
    <dbReference type="NCBI Taxonomy" id="39490"/>
    <lineage>
        <taxon>Bacteria</taxon>
        <taxon>Bacillati</taxon>
        <taxon>Bacillota</taxon>
        <taxon>Clostridia</taxon>
        <taxon>Eubacteriales</taxon>
        <taxon>Eubacteriaceae</taxon>
        <taxon>Eubacterium</taxon>
    </lineage>
</organism>
<sequence length="236" mass="24858">MNYSDPTGHSLWSRIKGAAKKAAKKVVKTVVDTAKKVVKTVAKGVKAAAKWVKNAVSHPKQVIQKAKNTVKQKAKQASQKIVSSGSNFIRAVSKGGVKGGLSYIGNGAKKVYSSFKSYASEKTKEIRQTIKREMCTTTNRISSAFGKVDWNVVKKVVAGGAVSGGVGAAKGSLASSSASSIMKNPLAKSALENAADTAVGTIDDLAHGRDVSIGSIEIEGRSMDMQMHEIYSEQIA</sequence>
<dbReference type="AlphaFoldDB" id="A0A844E2M6"/>
<accession>A0A844E2M6</accession>
<gene>
    <name evidence="1" type="ORF">GKE72_15730</name>
</gene>
<reference evidence="1 2" key="1">
    <citation type="journal article" date="2019" name="Nat. Med.">
        <title>A library of human gut bacterial isolates paired with longitudinal multiomics data enables mechanistic microbiome research.</title>
        <authorList>
            <person name="Poyet M."/>
            <person name="Groussin M."/>
            <person name="Gibbons S.M."/>
            <person name="Avila-Pacheco J."/>
            <person name="Jiang X."/>
            <person name="Kearney S.M."/>
            <person name="Perrotta A.R."/>
            <person name="Berdy B."/>
            <person name="Zhao S."/>
            <person name="Lieberman T.D."/>
            <person name="Swanson P.K."/>
            <person name="Smith M."/>
            <person name="Roesemann S."/>
            <person name="Alexander J.E."/>
            <person name="Rich S.A."/>
            <person name="Livny J."/>
            <person name="Vlamakis H."/>
            <person name="Clish C."/>
            <person name="Bullock K."/>
            <person name="Deik A."/>
            <person name="Scott J."/>
            <person name="Pierce K.A."/>
            <person name="Xavier R.J."/>
            <person name="Alm E.J."/>
        </authorList>
    </citation>
    <scope>NUCLEOTIDE SEQUENCE [LARGE SCALE GENOMIC DNA]</scope>
    <source>
        <strain evidence="1 2">BIOML-A3</strain>
    </source>
</reference>
<dbReference type="EMBL" id="WKRA01000048">
    <property type="protein sequence ID" value="MSD17472.1"/>
    <property type="molecule type" value="Genomic_DNA"/>
</dbReference>
<proteinExistence type="predicted"/>
<comment type="caution">
    <text evidence="1">The sequence shown here is derived from an EMBL/GenBank/DDBJ whole genome shotgun (WGS) entry which is preliminary data.</text>
</comment>
<dbReference type="RefSeq" id="WP_154315226.1">
    <property type="nucleotide sequence ID" value="NZ_WKRA01000048.1"/>
</dbReference>
<evidence type="ECO:0000313" key="2">
    <source>
        <dbReference type="Proteomes" id="UP000431304"/>
    </source>
</evidence>
<evidence type="ECO:0000313" key="1">
    <source>
        <dbReference type="EMBL" id="MSD17472.1"/>
    </source>
</evidence>
<dbReference type="Proteomes" id="UP000431304">
    <property type="component" value="Unassembled WGS sequence"/>
</dbReference>
<name>A0A844E2M6_EUBRA</name>